<feature type="transmembrane region" description="Helical" evidence="1">
    <location>
        <begin position="323"/>
        <end position="345"/>
    </location>
</feature>
<dbReference type="RefSeq" id="WP_172319168.1">
    <property type="nucleotide sequence ID" value="NZ_WOEY01000189.1"/>
</dbReference>
<evidence type="ECO:0000313" key="2">
    <source>
        <dbReference type="EMBL" id="NPT48051.1"/>
    </source>
</evidence>
<feature type="transmembrane region" description="Helical" evidence="1">
    <location>
        <begin position="144"/>
        <end position="162"/>
    </location>
</feature>
<accession>A0ABX2C4W2</accession>
<keyword evidence="1" id="KW-0472">Membrane</keyword>
<dbReference type="Proteomes" id="UP000652198">
    <property type="component" value="Unassembled WGS sequence"/>
</dbReference>
<name>A0ABX2C4W2_9BURK</name>
<feature type="transmembrane region" description="Helical" evidence="1">
    <location>
        <begin position="357"/>
        <end position="385"/>
    </location>
</feature>
<feature type="transmembrane region" description="Helical" evidence="1">
    <location>
        <begin position="104"/>
        <end position="132"/>
    </location>
</feature>
<dbReference type="PANTHER" id="PTHR30354">
    <property type="entry name" value="GNT FAMILY GLUCONATE TRANSPORTER"/>
    <property type="match status" value="1"/>
</dbReference>
<feature type="transmembrane region" description="Helical" evidence="1">
    <location>
        <begin position="182"/>
        <end position="203"/>
    </location>
</feature>
<protein>
    <submittedName>
        <fullName evidence="2">GntP family permease</fullName>
    </submittedName>
</protein>
<reference evidence="2 3" key="1">
    <citation type="submission" date="2019-11" db="EMBL/GenBank/DDBJ databases">
        <title>Metabolism of dissolved organic matter in forest soils.</title>
        <authorList>
            <person name="Cyle K.T."/>
            <person name="Wilhelm R.C."/>
            <person name="Martinez C.E."/>
        </authorList>
    </citation>
    <scope>NUCLEOTIDE SEQUENCE [LARGE SCALE GENOMIC DNA]</scope>
    <source>
        <strain evidence="2 3">1N</strain>
    </source>
</reference>
<feature type="transmembrane region" description="Helical" evidence="1">
    <location>
        <begin position="441"/>
        <end position="463"/>
    </location>
</feature>
<feature type="transmembrane region" description="Helical" evidence="1">
    <location>
        <begin position="32"/>
        <end position="51"/>
    </location>
</feature>
<dbReference type="Pfam" id="PF02447">
    <property type="entry name" value="GntP_permease"/>
    <property type="match status" value="1"/>
</dbReference>
<feature type="transmembrane region" description="Helical" evidence="1">
    <location>
        <begin position="237"/>
        <end position="259"/>
    </location>
</feature>
<organism evidence="2 3">
    <name type="scientific">Paraburkholderia solitsugae</name>
    <dbReference type="NCBI Taxonomy" id="2675748"/>
    <lineage>
        <taxon>Bacteria</taxon>
        <taxon>Pseudomonadati</taxon>
        <taxon>Pseudomonadota</taxon>
        <taxon>Betaproteobacteria</taxon>
        <taxon>Burkholderiales</taxon>
        <taxon>Burkholderiaceae</taxon>
        <taxon>Paraburkholderia</taxon>
    </lineage>
</organism>
<dbReference type="EMBL" id="WOEY01000189">
    <property type="protein sequence ID" value="NPT48051.1"/>
    <property type="molecule type" value="Genomic_DNA"/>
</dbReference>
<evidence type="ECO:0000256" key="1">
    <source>
        <dbReference type="SAM" id="Phobius"/>
    </source>
</evidence>
<dbReference type="PANTHER" id="PTHR30354:SF7">
    <property type="entry name" value="BLL7963 PROTEIN"/>
    <property type="match status" value="1"/>
</dbReference>
<proteinExistence type="predicted"/>
<sequence length="466" mass="48500">MTAVAIFGICLSLVALMFLAYRGVNVLLLAPIMATVAVLFSGGHGGLLLGTYTQLFMTELAKYLGKFFPLFMMGALFGKLMDDSGSAKVIAHRIAALTGKNRGILAIVLACGVLTYGGVSLFVVAFAVYPIAKSLFREAEIPKRLIPGAIALGSFTFTMTALPGTPAIQNAIPTAYFGTTPFAAPGLGIIGGLIMFGGGMLWLNRRAAAARAKGEGYGQHDDLEETAHGPAQHAPSFLVALIPIILVIALNYVFTTWVIPAMDTAFLSQPKYGATKLSSVAGIWSIVLAVIVASLFVLLANLKRFANITDTINKGTLGSMLPMLNTASEVGYGGVIASLAAFAVVRDSMTSITTNPVLSIAITVNVLAAITGSASGGLSIALASLGDFYLQMAKAAHVSPEIMHRIASMSSGGFDCMPHNGAVITLLGICGLTHRQSYLDIFVVASVITVVAGIAVIILNAVFGTF</sequence>
<keyword evidence="1" id="KW-0812">Transmembrane</keyword>
<keyword evidence="1" id="KW-1133">Transmembrane helix</keyword>
<dbReference type="InterPro" id="IPR003474">
    <property type="entry name" value="Glcn_transporter"/>
</dbReference>
<keyword evidence="3" id="KW-1185">Reference proteome</keyword>
<gene>
    <name evidence="2" type="ORF">GNZ12_43600</name>
</gene>
<evidence type="ECO:0000313" key="3">
    <source>
        <dbReference type="Proteomes" id="UP000652198"/>
    </source>
</evidence>
<comment type="caution">
    <text evidence="2">The sequence shown here is derived from an EMBL/GenBank/DDBJ whole genome shotgun (WGS) entry which is preliminary data.</text>
</comment>
<feature type="transmembrane region" description="Helical" evidence="1">
    <location>
        <begin position="279"/>
        <end position="302"/>
    </location>
</feature>